<dbReference type="EMBL" id="CP020612">
    <property type="protein sequence ID" value="ARJ69659.1"/>
    <property type="molecule type" value="Genomic_DNA"/>
</dbReference>
<dbReference type="Gene3D" id="3.30.1150.10">
    <property type="match status" value="1"/>
</dbReference>
<dbReference type="Pfam" id="PF13103">
    <property type="entry name" value="TonB_2"/>
    <property type="match status" value="1"/>
</dbReference>
<feature type="compositionally biased region" description="Basic and acidic residues" evidence="1">
    <location>
        <begin position="152"/>
        <end position="220"/>
    </location>
</feature>
<evidence type="ECO:0000313" key="4">
    <source>
        <dbReference type="Proteomes" id="UP000193017"/>
    </source>
</evidence>
<reference evidence="3 4" key="1">
    <citation type="submission" date="2017-03" db="EMBL/GenBank/DDBJ databases">
        <title>Genome sequence of Paracoccus contaminans isolated from a water microcosm.</title>
        <authorList>
            <person name="Aurass P."/>
            <person name="Karste S."/>
            <person name="Trost E."/>
            <person name="Glaeser S.P."/>
            <person name="Kaempfer P."/>
            <person name="Flieger A."/>
        </authorList>
    </citation>
    <scope>NUCLEOTIDE SEQUENCE [LARGE SCALE GENOMIC DNA]</scope>
    <source>
        <strain evidence="4">RKI 16-01929T\LMG 29738T\CCM 8701T\CIP 111112T</strain>
    </source>
</reference>
<keyword evidence="2" id="KW-0732">Signal</keyword>
<feature type="signal peptide" evidence="2">
    <location>
        <begin position="1"/>
        <end position="20"/>
    </location>
</feature>
<dbReference type="AlphaFoldDB" id="A0A1W6CY00"/>
<sequence length="344" mass="35298">MRAPARIALWGAVGAVVASAHVAAAAWAMRRPVEPLPAPPEAIEIELAAAPEPSRPQGLPADRAGDMAGAAAVLPPPPPAPSQAAAQPQSPPPSDALPAPDPAMPPISPLPPPDPAALAPPPPAPDFVPPPVVPLPPPDFAALAPPAPNPKPRPEPKAQPARAEKKAEAPRPEKPRAERPRQDKPRAEKPRPDRPRPDQPKGDQPKAEPARSVRTAKEGRAAAGAPAGQARPGAGAPSRGTARPAAEGAGRTAGAMQSWQASAGARITAHMRRTRLPGARGTFGVMLAVTVQPDGTTAARLVRGSGDARVDAALSRQAARLPRLPPPPDGRASTFNQPISIQMR</sequence>
<feature type="region of interest" description="Disordered" evidence="1">
    <location>
        <begin position="44"/>
        <end position="265"/>
    </location>
</feature>
<dbReference type="STRING" id="1945662.B0A89_08535"/>
<evidence type="ECO:0000256" key="2">
    <source>
        <dbReference type="SAM" id="SignalP"/>
    </source>
</evidence>
<feature type="chain" id="PRO_5012393641" description="TonB C-terminal domain-containing protein" evidence="2">
    <location>
        <begin position="21"/>
        <end position="344"/>
    </location>
</feature>
<keyword evidence="4" id="KW-1185">Reference proteome</keyword>
<accession>A0A1W6CY00</accession>
<proteinExistence type="predicted"/>
<dbReference type="KEGG" id="pcon:B0A89_08535"/>
<dbReference type="SUPFAM" id="SSF74653">
    <property type="entry name" value="TolA/TonB C-terminal domain"/>
    <property type="match status" value="1"/>
</dbReference>
<dbReference type="Proteomes" id="UP000193017">
    <property type="component" value="Chromosome"/>
</dbReference>
<evidence type="ECO:0008006" key="5">
    <source>
        <dbReference type="Google" id="ProtNLM"/>
    </source>
</evidence>
<organism evidence="3 4">
    <name type="scientific">Paracoccus contaminans</name>
    <dbReference type="NCBI Taxonomy" id="1945662"/>
    <lineage>
        <taxon>Bacteria</taxon>
        <taxon>Pseudomonadati</taxon>
        <taxon>Pseudomonadota</taxon>
        <taxon>Alphaproteobacteria</taxon>
        <taxon>Rhodobacterales</taxon>
        <taxon>Paracoccaceae</taxon>
        <taxon>Paracoccus</taxon>
    </lineage>
</organism>
<gene>
    <name evidence="3" type="ORF">B0A89_08535</name>
</gene>
<dbReference type="PRINTS" id="PR01217">
    <property type="entry name" value="PRICHEXTENSN"/>
</dbReference>
<dbReference type="RefSeq" id="WP_085377775.1">
    <property type="nucleotide sequence ID" value="NZ_CP020612.1"/>
</dbReference>
<feature type="compositionally biased region" description="Pro residues" evidence="1">
    <location>
        <begin position="89"/>
        <end position="151"/>
    </location>
</feature>
<feature type="compositionally biased region" description="Low complexity" evidence="1">
    <location>
        <begin position="221"/>
        <end position="246"/>
    </location>
</feature>
<feature type="compositionally biased region" description="Polar residues" evidence="1">
    <location>
        <begin position="333"/>
        <end position="344"/>
    </location>
</feature>
<name>A0A1W6CY00_9RHOB</name>
<protein>
    <recommendedName>
        <fullName evidence="5">TonB C-terminal domain-containing protein</fullName>
    </recommendedName>
</protein>
<evidence type="ECO:0000313" key="3">
    <source>
        <dbReference type="EMBL" id="ARJ69659.1"/>
    </source>
</evidence>
<feature type="region of interest" description="Disordered" evidence="1">
    <location>
        <begin position="319"/>
        <end position="344"/>
    </location>
</feature>
<evidence type="ECO:0000256" key="1">
    <source>
        <dbReference type="SAM" id="MobiDB-lite"/>
    </source>
</evidence>